<comment type="caution">
    <text evidence="2">The sequence shown here is derived from an EMBL/GenBank/DDBJ whole genome shotgun (WGS) entry which is preliminary data.</text>
</comment>
<feature type="region of interest" description="Disordered" evidence="1">
    <location>
        <begin position="428"/>
        <end position="474"/>
    </location>
</feature>
<feature type="compositionally biased region" description="Basic residues" evidence="1">
    <location>
        <begin position="551"/>
        <end position="560"/>
    </location>
</feature>
<feature type="compositionally biased region" description="Polar residues" evidence="1">
    <location>
        <begin position="1098"/>
        <end position="1107"/>
    </location>
</feature>
<evidence type="ECO:0000256" key="1">
    <source>
        <dbReference type="SAM" id="MobiDB-lite"/>
    </source>
</evidence>
<feature type="compositionally biased region" description="Basic residues" evidence="1">
    <location>
        <begin position="1074"/>
        <end position="1083"/>
    </location>
</feature>
<feature type="compositionally biased region" description="Polar residues" evidence="1">
    <location>
        <begin position="260"/>
        <end position="269"/>
    </location>
</feature>
<feature type="compositionally biased region" description="Basic residues" evidence="1">
    <location>
        <begin position="1954"/>
        <end position="1964"/>
    </location>
</feature>
<feature type="compositionally biased region" description="Acidic residues" evidence="1">
    <location>
        <begin position="1124"/>
        <end position="1138"/>
    </location>
</feature>
<feature type="compositionally biased region" description="Basic and acidic residues" evidence="1">
    <location>
        <begin position="539"/>
        <end position="550"/>
    </location>
</feature>
<proteinExistence type="predicted"/>
<feature type="compositionally biased region" description="Low complexity" evidence="1">
    <location>
        <begin position="2001"/>
        <end position="2024"/>
    </location>
</feature>
<feature type="compositionally biased region" description="Basic and acidic residues" evidence="1">
    <location>
        <begin position="1327"/>
        <end position="1345"/>
    </location>
</feature>
<feature type="region of interest" description="Disordered" evidence="1">
    <location>
        <begin position="813"/>
        <end position="988"/>
    </location>
</feature>
<keyword evidence="3" id="KW-1185">Reference proteome</keyword>
<feature type="compositionally biased region" description="Acidic residues" evidence="1">
    <location>
        <begin position="2148"/>
        <end position="2157"/>
    </location>
</feature>
<feature type="compositionally biased region" description="Basic and acidic residues" evidence="1">
    <location>
        <begin position="843"/>
        <end position="852"/>
    </location>
</feature>
<feature type="compositionally biased region" description="Basic and acidic residues" evidence="1">
    <location>
        <begin position="1597"/>
        <end position="1623"/>
    </location>
</feature>
<dbReference type="STRING" id="45235.A0A2K3QNT1"/>
<feature type="compositionally biased region" description="Polar residues" evidence="1">
    <location>
        <begin position="854"/>
        <end position="863"/>
    </location>
</feature>
<feature type="compositionally biased region" description="Pro residues" evidence="1">
    <location>
        <begin position="178"/>
        <end position="188"/>
    </location>
</feature>
<feature type="compositionally biased region" description="Polar residues" evidence="1">
    <location>
        <begin position="234"/>
        <end position="244"/>
    </location>
</feature>
<dbReference type="OrthoDB" id="5423926at2759"/>
<evidence type="ECO:0000313" key="3">
    <source>
        <dbReference type="Proteomes" id="UP000236621"/>
    </source>
</evidence>
<name>A0A2K3QNT1_9HYPO</name>
<feature type="region of interest" description="Disordered" evidence="1">
    <location>
        <begin position="1305"/>
        <end position="1366"/>
    </location>
</feature>
<feature type="compositionally biased region" description="Polar residues" evidence="1">
    <location>
        <begin position="1858"/>
        <end position="1869"/>
    </location>
</feature>
<feature type="region of interest" description="Disordered" evidence="1">
    <location>
        <begin position="1406"/>
        <end position="1552"/>
    </location>
</feature>
<reference evidence="2 3" key="1">
    <citation type="submission" date="2017-08" db="EMBL/GenBank/DDBJ databases">
        <title>Harnessing the power of phylogenomics to disentangle the directionality and signatures of interkingdom host jumping in the parasitic fungal genus Tolypocladium.</title>
        <authorList>
            <person name="Quandt C.A."/>
            <person name="Patterson W."/>
            <person name="Spatafora J.W."/>
        </authorList>
    </citation>
    <scope>NUCLEOTIDE SEQUENCE [LARGE SCALE GENOMIC DNA]</scope>
    <source>
        <strain evidence="2 3">CBS 113982</strain>
    </source>
</reference>
<feature type="compositionally biased region" description="Low complexity" evidence="1">
    <location>
        <begin position="867"/>
        <end position="877"/>
    </location>
</feature>
<feature type="region of interest" description="Disordered" evidence="1">
    <location>
        <begin position="107"/>
        <end position="218"/>
    </location>
</feature>
<feature type="compositionally biased region" description="Acidic residues" evidence="1">
    <location>
        <begin position="1540"/>
        <end position="1549"/>
    </location>
</feature>
<feature type="compositionally biased region" description="Basic and acidic residues" evidence="1">
    <location>
        <begin position="627"/>
        <end position="640"/>
    </location>
</feature>
<feature type="compositionally biased region" description="Polar residues" evidence="1">
    <location>
        <begin position="1910"/>
        <end position="1921"/>
    </location>
</feature>
<organism evidence="2 3">
    <name type="scientific">Tolypocladium capitatum</name>
    <dbReference type="NCBI Taxonomy" id="45235"/>
    <lineage>
        <taxon>Eukaryota</taxon>
        <taxon>Fungi</taxon>
        <taxon>Dikarya</taxon>
        <taxon>Ascomycota</taxon>
        <taxon>Pezizomycotina</taxon>
        <taxon>Sordariomycetes</taxon>
        <taxon>Hypocreomycetidae</taxon>
        <taxon>Hypocreales</taxon>
        <taxon>Ophiocordycipitaceae</taxon>
        <taxon>Tolypocladium</taxon>
    </lineage>
</organism>
<evidence type="ECO:0000313" key="2">
    <source>
        <dbReference type="EMBL" id="PNY29188.1"/>
    </source>
</evidence>
<feature type="region of interest" description="Disordered" evidence="1">
    <location>
        <begin position="539"/>
        <end position="640"/>
    </location>
</feature>
<protein>
    <submittedName>
        <fullName evidence="2">Uncharacterized protein</fullName>
    </submittedName>
</protein>
<feature type="region of interest" description="Disordered" evidence="1">
    <location>
        <begin position="1580"/>
        <end position="1623"/>
    </location>
</feature>
<feature type="compositionally biased region" description="Acidic residues" evidence="1">
    <location>
        <begin position="1406"/>
        <end position="1431"/>
    </location>
</feature>
<accession>A0A2K3QNT1</accession>
<dbReference type="EMBL" id="NRSZ01000146">
    <property type="protein sequence ID" value="PNY29188.1"/>
    <property type="molecule type" value="Genomic_DNA"/>
</dbReference>
<sequence>MAMGFLMLRWAASLVCFLMGHIMASLFSIAAIYLLTRRSRWLTTERNQMMSPDTISSLFPDRPIRPLPKRRLRERLSPEVADSIKYPSSTLDNVPLFYYPPYTLKEEAGSGPQTAESTSPVDQSRRPDLGRVFTPLRNGLRLGVGDGDGNGLRSTLIARTPAEILSRAARTPSRPDQPRPGEPQPPPSAASSVDGYDSFENTNNKKKRKIPSAGDSVLNGAHSLNNEISSLAISTGAHSPTNDANGDRPHHGSAGYSTPGPYTTNNQGFSGPGRGRLGRSRSGRSPLRALADGNSAWPARASRAGASQWPPGIRSGWARQKVLARVSVENQFCTLQPSRPNMLTPIRQIVPFHSMTVNNTYILTWLHATVQEGAGIISSAIANAEKLPPQGQENVSLLQQHSSIAKTTPASTQFTFTCDSQVPGTVQWPGHPNRHDMAGEAAPSMANTPNGVSHDAPAKGTGGKSGHSRRKSRRRLERELNMAARHRQQIAAENYYHHAPKGEDVWICEFCEYERIFGEPPRALIRDYEIKDRRYRQEEADRKRLLEKARAKSRKGKKSGKAPSKGGYGAHHGPDQGHSDLVGDQDGPRTHHGHCHSVQSEEDEYEDEFEDEPPSPPPGNALAHQVADSRAEYEVSSHGASLERIRAQHQAPSPLAPRPVSSSALLRGLTSLALFNGIAASPPIATTTIATTRARFGIPSVRSPFRLRLRLRLSLVLSLPSRPLSPSLALPPSALPRIASSLCAAAAKKTPSGAPSTRQQCSQVLTRLRNLDHALPVWLAEARASRPATAAASAFMRHDSNASLSSAAAAAALRARPMSPTNVADVQSKRVRRRSPSMASMSGRDRVSRGDLQRTPSVGSMTERTFRSPSPARSPAPQHRNAPPVPSIPDVDRIVAGRKPPNGGQRKGATLQTQPLKLASEKMRDGRQGSWFGGATAGDPGNVRTSDSVMHSAAGVPEPRPGSVSPSINFSYPRARTPSPSPFIDSQTLVYDPNSRRLVPWGELVARSRSVRQVSEKPKKKKQDTTRTGSHLSRGTVGRTQAPALEAPQPLPAEPAAAPAPVPAVAPERPQAAAKKKKRKKKKAAEQPRPAVFEKQTMEQTMKQNTVDAAEVARPPIVKKPPVVEEEPECEAQEEQEEQPGQQTNPQQAVAIAPVAAAQAAKSIADGQPQSPETRQPDGAHKTRPPSESPARSAHFAPATDQLAIRHEPPPRSVSPRKSAMKLSPRGMSPSDDGSEASGRGSSPQRLEDPALARKKSVRVSWDDRNTVVVGEAFQPHDVESPPILPSPQAKKPWHSIVTKYAKKDPVNPEEVETMTPRPALPFFGSVREKKSKDPEERPLVRPSERTWSQPASALSEPIPGADLGQSSDAVIGAALIQDQASRNAANISKYREPLPLIVASAEGSAYDDDWAESSDDDLDTDVTTEPDDATETTLSKSTEGLGPEPSTPIKNAPEATTQDGEDVPIISISHPSPRPQDPRDISFSNEQLELPGVFPDEGDSADAAQGSETPAGHASADDAPSTPSRPIEPLTVTTTPIMDDIEEEEEDTDRCSVYSDAYEDLDEVDGDGFMSLDAVVESPSGGQVAKKMHEQVLAQPKERSQESSESKVEARESLDNLKSPKDWENAKAYWRSLSTDQRRQLEIEALTEGGDDAEPEKQPAAKKDGKKKATRDSTEAMAEPVQPLHDERIYQILPGTKWSDDGSDDAAKPASVLAVQPNALSENAPKLRQSMPSEQPAPADQVGHDRPGSMRMSMRTNAPAPSPAPDRAARRSHPPPTDPEMAAAASAAGVEMRRSLRAGKPNGDRLRPSVSQSGRPVSYHHPPATEPFRSHKRSLSADNLIPGGGMKPTLRRRGSDDSVSSFTRSRAGSRSEHVFRRSMRAQEPPPPSATGGSGRFSLRSLSPLAFRRNSLTPMAGTPNSFGGGGAGRMRQSLRAEPADTGSRSRLSPFKRSPSGKKAKKARGGSRFADSSDEDEGGPSFFSSRFADSSDEDDMPRPQSRGKGLSGSLRSTNGSSSMAAASAMGVTPAARNVASPDLPDSEDDVVQPTPAALPNGQRSDLHHGRSGRGTLMPLPAATEGQAAPRPSRSRRGSFMSILRRRKGPSGKISRDVGESAARRDTKLERTPEELATIRSNSLHKIGPSWPLPDEDGEEDSGDGIAVDKTGPATAHGPAASSSKTSPLLRRRSTSQGVVGLDHAPDDAEPVPPVPELPPEHKKKKFGALRKLLGIHD</sequence>
<feature type="region of interest" description="Disordered" evidence="1">
    <location>
        <begin position="1003"/>
        <end position="1261"/>
    </location>
</feature>
<feature type="compositionally biased region" description="Pro residues" evidence="1">
    <location>
        <begin position="1049"/>
        <end position="1064"/>
    </location>
</feature>
<feature type="region of interest" description="Disordered" evidence="1">
    <location>
        <begin position="1638"/>
        <end position="2219"/>
    </location>
</feature>
<gene>
    <name evidence="2" type="ORF">TCAP_00895</name>
</gene>
<feature type="region of interest" description="Disordered" evidence="1">
    <location>
        <begin position="234"/>
        <end position="312"/>
    </location>
</feature>
<feature type="compositionally biased region" description="Basic and acidic residues" evidence="1">
    <location>
        <begin position="2108"/>
        <end position="2128"/>
    </location>
</feature>
<feature type="compositionally biased region" description="Polar residues" evidence="1">
    <location>
        <begin position="111"/>
        <end position="122"/>
    </location>
</feature>
<dbReference type="Proteomes" id="UP000236621">
    <property type="component" value="Unassembled WGS sequence"/>
</dbReference>
<feature type="compositionally biased region" description="Low complexity" evidence="1">
    <location>
        <begin position="1139"/>
        <end position="1161"/>
    </location>
</feature>
<feature type="region of interest" description="Disordered" evidence="1">
    <location>
        <begin position="1273"/>
        <end position="1293"/>
    </location>
</feature>
<feature type="compositionally biased region" description="Acidic residues" evidence="1">
    <location>
        <begin position="600"/>
        <end position="613"/>
    </location>
</feature>